<sequence>MDNLAQIAGQKAGSLVEGAVKGALNSANKNKGEKKGGGGIFSMFGGNKNKNKDKDDKGAPLPNVPNKDGSGGKKPVPEGNLAGTTGGNVGPTMGGGAGGNVGPTMGGGAGGSGGSAGPVGQEGVTTDTDLMDDLFELGDEMKGN</sequence>
<accession>A0A9Y3RLB0</accession>
<gene>
    <name evidence="3" type="primary">LOC102210557</name>
</gene>
<feature type="region of interest" description="Disordered" evidence="1">
    <location>
        <begin position="25"/>
        <end position="132"/>
    </location>
</feature>
<protein>
    <submittedName>
        <fullName evidence="3">Circumsporozoite protein-like</fullName>
    </submittedName>
</protein>
<evidence type="ECO:0000313" key="2">
    <source>
        <dbReference type="Proteomes" id="UP000695023"/>
    </source>
</evidence>
<dbReference type="RefSeq" id="XP_005743604.1">
    <property type="nucleotide sequence ID" value="XM_005743547.1"/>
</dbReference>
<proteinExistence type="predicted"/>
<dbReference type="Proteomes" id="UP000695023">
    <property type="component" value="Unplaced"/>
</dbReference>
<organism evidence="2 3">
    <name type="scientific">Pundamilia nyererei</name>
    <dbReference type="NCBI Taxonomy" id="303518"/>
    <lineage>
        <taxon>Eukaryota</taxon>
        <taxon>Metazoa</taxon>
        <taxon>Chordata</taxon>
        <taxon>Craniata</taxon>
        <taxon>Vertebrata</taxon>
        <taxon>Euteleostomi</taxon>
        <taxon>Actinopterygii</taxon>
        <taxon>Neopterygii</taxon>
        <taxon>Teleostei</taxon>
        <taxon>Neoteleostei</taxon>
        <taxon>Acanthomorphata</taxon>
        <taxon>Ovalentaria</taxon>
        <taxon>Cichlomorphae</taxon>
        <taxon>Cichliformes</taxon>
        <taxon>Cichlidae</taxon>
        <taxon>African cichlids</taxon>
        <taxon>Pseudocrenilabrinae</taxon>
        <taxon>Haplochromini</taxon>
        <taxon>Pundamilia</taxon>
    </lineage>
</organism>
<dbReference type="GeneID" id="102210557"/>
<keyword evidence="2" id="KW-1185">Reference proteome</keyword>
<evidence type="ECO:0000256" key="1">
    <source>
        <dbReference type="SAM" id="MobiDB-lite"/>
    </source>
</evidence>
<evidence type="ECO:0000313" key="3">
    <source>
        <dbReference type="RefSeq" id="XP_005743604.1"/>
    </source>
</evidence>
<dbReference type="AlphaFoldDB" id="A0A9Y3RLB0"/>
<feature type="compositionally biased region" description="Gly residues" evidence="1">
    <location>
        <begin position="84"/>
        <end position="117"/>
    </location>
</feature>
<reference evidence="3" key="1">
    <citation type="submission" date="2025-08" db="UniProtKB">
        <authorList>
            <consortium name="RefSeq"/>
        </authorList>
    </citation>
    <scope>IDENTIFICATION</scope>
</reference>
<name>A0A9Y3RLB0_9CICH</name>